<dbReference type="PROSITE" id="PS01256">
    <property type="entry name" value="CULLIN_1"/>
    <property type="match status" value="1"/>
</dbReference>
<dbReference type="InterPro" id="IPR045093">
    <property type="entry name" value="Cullin"/>
</dbReference>
<dbReference type="GO" id="GO:0005737">
    <property type="term" value="C:cytoplasm"/>
    <property type="evidence" value="ECO:0007669"/>
    <property type="project" value="UniProtKB-SubCell"/>
</dbReference>
<evidence type="ECO:0000256" key="9">
    <source>
        <dbReference type="ARBA" id="ARBA00023306"/>
    </source>
</evidence>
<evidence type="ECO:0000256" key="4">
    <source>
        <dbReference type="ARBA" id="ARBA00022490"/>
    </source>
</evidence>
<keyword evidence="13" id="KW-0175">Coiled coil</keyword>
<evidence type="ECO:0000256" key="5">
    <source>
        <dbReference type="ARBA" id="ARBA00022499"/>
    </source>
</evidence>
<dbReference type="InterPro" id="IPR016157">
    <property type="entry name" value="Cullin_CS"/>
</dbReference>
<keyword evidence="9" id="KW-0131">Cell cycle</keyword>
<feature type="domain" description="Cullin family profile" evidence="14">
    <location>
        <begin position="637"/>
        <end position="873"/>
    </location>
</feature>
<feature type="coiled-coil region" evidence="13">
    <location>
        <begin position="910"/>
        <end position="937"/>
    </location>
</feature>
<dbReference type="InterPro" id="IPR036390">
    <property type="entry name" value="WH_DNA-bd_sf"/>
</dbReference>
<evidence type="ECO:0000256" key="11">
    <source>
        <dbReference type="PROSITE-ProRule" id="PRU00330"/>
    </source>
</evidence>
<keyword evidence="8" id="KW-0832">Ubl conjugation</keyword>
<dbReference type="Pfam" id="PF26557">
    <property type="entry name" value="Cullin_AB"/>
    <property type="match status" value="1"/>
</dbReference>
<dbReference type="EMBL" id="JAHFXF010000593">
    <property type="protein sequence ID" value="KAG9685118.1"/>
    <property type="molecule type" value="Genomic_DNA"/>
</dbReference>
<dbReference type="SUPFAM" id="SSF46785">
    <property type="entry name" value="Winged helix' DNA-binding domain"/>
    <property type="match status" value="1"/>
</dbReference>
<dbReference type="GO" id="GO:0019005">
    <property type="term" value="C:SCF ubiquitin ligase complex"/>
    <property type="evidence" value="ECO:0007669"/>
    <property type="project" value="UniProtKB-ARBA"/>
</dbReference>
<dbReference type="GO" id="GO:0031625">
    <property type="term" value="F:ubiquitin protein ligase binding"/>
    <property type="evidence" value="ECO:0007669"/>
    <property type="project" value="InterPro"/>
</dbReference>
<evidence type="ECO:0000313" key="15">
    <source>
        <dbReference type="EMBL" id="KAG9685118.1"/>
    </source>
</evidence>
<organism evidence="15 16">
    <name type="scientific">Aureobasidium melanogenum</name>
    <name type="common">Aureobasidium pullulans var. melanogenum</name>
    <dbReference type="NCBI Taxonomy" id="46634"/>
    <lineage>
        <taxon>Eukaryota</taxon>
        <taxon>Fungi</taxon>
        <taxon>Dikarya</taxon>
        <taxon>Ascomycota</taxon>
        <taxon>Pezizomycotina</taxon>
        <taxon>Dothideomycetes</taxon>
        <taxon>Dothideomycetidae</taxon>
        <taxon>Dothideales</taxon>
        <taxon>Saccotheciaceae</taxon>
        <taxon>Aureobasidium</taxon>
    </lineage>
</organism>
<dbReference type="GO" id="GO:0031146">
    <property type="term" value="P:SCF-dependent proteasomal ubiquitin-dependent protein catabolic process"/>
    <property type="evidence" value="ECO:0007669"/>
    <property type="project" value="UniProtKB-ARBA"/>
</dbReference>
<evidence type="ECO:0000256" key="3">
    <source>
        <dbReference type="ARBA" id="ARBA00006019"/>
    </source>
</evidence>
<dbReference type="InterPro" id="IPR036317">
    <property type="entry name" value="Cullin_homology_sf"/>
</dbReference>
<evidence type="ECO:0000256" key="2">
    <source>
        <dbReference type="ARBA" id="ARBA00004906"/>
    </source>
</evidence>
<dbReference type="InterPro" id="IPR016159">
    <property type="entry name" value="Cullin_repeat-like_dom_sf"/>
</dbReference>
<dbReference type="GO" id="GO:1902531">
    <property type="term" value="P:regulation of intracellular signal transduction"/>
    <property type="evidence" value="ECO:0007669"/>
    <property type="project" value="UniProtKB-ARBA"/>
</dbReference>
<proteinExistence type="inferred from homology"/>
<dbReference type="PROSITE" id="PS50069">
    <property type="entry name" value="CULLIN_2"/>
    <property type="match status" value="1"/>
</dbReference>
<keyword evidence="4" id="KW-0963">Cytoplasm</keyword>
<dbReference type="SUPFAM" id="SSF51182">
    <property type="entry name" value="RmlC-like cupins"/>
    <property type="match status" value="1"/>
</dbReference>
<reference evidence="15" key="2">
    <citation type="submission" date="2021-08" db="EMBL/GenBank/DDBJ databases">
        <authorList>
            <person name="Gostincar C."/>
            <person name="Sun X."/>
            <person name="Song Z."/>
            <person name="Gunde-Cimerman N."/>
        </authorList>
    </citation>
    <scope>NUCLEOTIDE SEQUENCE</scope>
    <source>
        <strain evidence="15">EXF-9911</strain>
    </source>
</reference>
<dbReference type="FunFam" id="1.20.1310.10:FF:000029">
    <property type="entry name" value="Cullin homolog 1"/>
    <property type="match status" value="1"/>
</dbReference>
<dbReference type="InterPro" id="IPR059120">
    <property type="entry name" value="Cullin-like_AB"/>
</dbReference>
<dbReference type="InterPro" id="IPR036388">
    <property type="entry name" value="WH-like_DNA-bd_sf"/>
</dbReference>
<evidence type="ECO:0000256" key="8">
    <source>
        <dbReference type="ARBA" id="ARBA00022843"/>
    </source>
</evidence>
<keyword evidence="7" id="KW-0833">Ubl conjugation pathway</keyword>
<dbReference type="Pfam" id="PF00190">
    <property type="entry name" value="Cupin_1"/>
    <property type="match status" value="1"/>
</dbReference>
<comment type="subcellular location">
    <subcellularLocation>
        <location evidence="1">Cytoplasm</location>
    </subcellularLocation>
</comment>
<gene>
    <name evidence="15" type="ORF">KCU76_g11937</name>
</gene>
<evidence type="ECO:0000313" key="16">
    <source>
        <dbReference type="Proteomes" id="UP000779574"/>
    </source>
</evidence>
<dbReference type="GO" id="GO:0051301">
    <property type="term" value="P:cell division"/>
    <property type="evidence" value="ECO:0007669"/>
    <property type="project" value="UniProtKB-KW"/>
</dbReference>
<evidence type="ECO:0000256" key="13">
    <source>
        <dbReference type="SAM" id="Coils"/>
    </source>
</evidence>
<dbReference type="Gene3D" id="1.20.1310.10">
    <property type="entry name" value="Cullin Repeats"/>
    <property type="match status" value="4"/>
</dbReference>
<dbReference type="AlphaFoldDB" id="A0A9P8EAS7"/>
<dbReference type="FunFam" id="1.20.1310.10:FF:000011">
    <property type="entry name" value="Cullin 1"/>
    <property type="match status" value="1"/>
</dbReference>
<dbReference type="InterPro" id="IPR047121">
    <property type="entry name" value="YjiB-like"/>
</dbReference>
<dbReference type="Pfam" id="PF10557">
    <property type="entry name" value="Cullin_Nedd8"/>
    <property type="match status" value="1"/>
</dbReference>
<dbReference type="CDD" id="cd02219">
    <property type="entry name" value="cupin_YjlB-like"/>
    <property type="match status" value="1"/>
</dbReference>
<dbReference type="InterPro" id="IPR011051">
    <property type="entry name" value="RmlC_Cupin_sf"/>
</dbReference>
<evidence type="ECO:0000256" key="7">
    <source>
        <dbReference type="ARBA" id="ARBA00022786"/>
    </source>
</evidence>
<sequence>MATSSILTPLKELKVAKHQIPAHGLTPNTSIQNKPLLLYRNAFKTNTSASQIEEHLSKVGVVDPAWRYTMYSTSHFHSTSHEVLAICNGEAKLCFGHEDNPSHVEENLKQGDVVVVPAGVAHRLLEDLKGGFEMVGSYPRGLSWDMCYGKKGEESKIKGIEKLGWFEKDPVYGEGGPATESELLQFRVHFYPSIRYHPLTILSDSVFAVSSGDAHIHNRPRAQAPHTTIMAKNATAMPQLPGKDDIQGTWDFLAIGVEKIMNHLRDGIDLKTYMSLYTAIHNFCTAQKAVGQTTNLNATHRGAHLLGEDLYKRLNDYLKSHLASVHAEMVKHSDEALLSFYIREWNRYTTAGTYNNHLFRYLNRHWVKREIDEGKKDIYDIYTLHLVRWKEDMFGTTQNAVMDAVLHLVEKQRNGETIEQSQIKSVVDSFVSLGIDEQDSTKSTLDVYRVYFEKPYLEATEKYYAQESRQFLAENTVVEYMKKAEQRLEEEKERVPLYLLNEIMTPLMKTCERALITDHCTILRDEFQVLLDNDRVEDMTRMYKLLARIPDGLDPLRSKFEAHVLRAGNAAVDKVASAAENSVDPKTYVDALLEVHTKYSDLVQTAFNGESEFVRSLDNACRNYVNRNAICKNGSTRSPELLSKHADTLLKKSTKSTEEDDMEQQLNQVMTVFKYIEDKDVFNKFYSKTLAKRLVQGTSASGDAETSMISKLKDASGFEYTNKLQRMFQDMQTSKDLNASYDEWCKENLEESDRKAIIDSYYNVLGTGFWPLQPSSTPFTPPQDIARTYERFQSYYLSKHGGRKLTWLWHLCKGEIRANYVRMNKVPYTFQVSTYQMAILLLFNDSETVSYDEISEATKLNKDTLDPSIAIMLKARVLTAKPEGAGQASGTSYTLNHGFKNKKLKVNLNIAIKSEQKQEVEETHKTIEEDRKMLMQSAIVRIMKSRKTMKHTQLVAEVISQIKNRFVPKVPDIKKCIDILLEKEYLERLEGDELGYLA</sequence>
<dbReference type="InterPro" id="IPR014710">
    <property type="entry name" value="RmlC-like_jellyroll"/>
</dbReference>
<dbReference type="SMART" id="SM00884">
    <property type="entry name" value="Cullin_Nedd8"/>
    <property type="match status" value="1"/>
</dbReference>
<dbReference type="FunFam" id="3.30.230.130:FF:000003">
    <property type="entry name" value="Cullin 2"/>
    <property type="match status" value="1"/>
</dbReference>
<dbReference type="FunFam" id="1.20.1310.10:FF:000007">
    <property type="entry name" value="Cullin 1"/>
    <property type="match status" value="1"/>
</dbReference>
<name>A0A9P8EAS7_AURME</name>
<dbReference type="Gene3D" id="3.30.230.130">
    <property type="entry name" value="Cullin, Chain C, Domain 2"/>
    <property type="match status" value="1"/>
</dbReference>
<comment type="caution">
    <text evidence="15">The sequence shown here is derived from an EMBL/GenBank/DDBJ whole genome shotgun (WGS) entry which is preliminary data.</text>
</comment>
<keyword evidence="5" id="KW-1017">Isopeptide bond</keyword>
<dbReference type="FunFam" id="1.10.10.10:FF:000014">
    <property type="entry name" value="Cullin 1"/>
    <property type="match status" value="1"/>
</dbReference>
<evidence type="ECO:0000259" key="14">
    <source>
        <dbReference type="PROSITE" id="PS50069"/>
    </source>
</evidence>
<dbReference type="SUPFAM" id="SSF75632">
    <property type="entry name" value="Cullin homology domain"/>
    <property type="match status" value="1"/>
</dbReference>
<dbReference type="Proteomes" id="UP000779574">
    <property type="component" value="Unassembled WGS sequence"/>
</dbReference>
<dbReference type="OrthoDB" id="27073at2759"/>
<dbReference type="Gene3D" id="2.60.120.10">
    <property type="entry name" value="Jelly Rolls"/>
    <property type="match status" value="1"/>
</dbReference>
<protein>
    <recommendedName>
        <fullName evidence="10">Cullin-1</fullName>
    </recommendedName>
</protein>
<accession>A0A9P8EAS7</accession>
<dbReference type="InterPro" id="IPR001373">
    <property type="entry name" value="Cullin_N"/>
</dbReference>
<reference evidence="15" key="1">
    <citation type="journal article" date="2021" name="J Fungi (Basel)">
        <title>Virulence traits and population genomics of the black yeast Aureobasidium melanogenum.</title>
        <authorList>
            <person name="Cernosa A."/>
            <person name="Sun X."/>
            <person name="Gostincar C."/>
            <person name="Fang C."/>
            <person name="Gunde-Cimerman N."/>
            <person name="Song Z."/>
        </authorList>
    </citation>
    <scope>NUCLEOTIDE SEQUENCE</scope>
    <source>
        <strain evidence="15">EXF-9911</strain>
    </source>
</reference>
<evidence type="ECO:0000256" key="10">
    <source>
        <dbReference type="ARBA" id="ARBA00069612"/>
    </source>
</evidence>
<dbReference type="InterPro" id="IPR019559">
    <property type="entry name" value="Cullin_neddylation_domain"/>
</dbReference>
<keyword evidence="6" id="KW-0132">Cell division</keyword>
<dbReference type="SMART" id="SM00182">
    <property type="entry name" value="CULLIN"/>
    <property type="match status" value="1"/>
</dbReference>
<dbReference type="SUPFAM" id="SSF74788">
    <property type="entry name" value="Cullin repeat-like"/>
    <property type="match status" value="1"/>
</dbReference>
<dbReference type="Gene3D" id="1.10.10.10">
    <property type="entry name" value="Winged helix-like DNA-binding domain superfamily/Winged helix DNA-binding domain"/>
    <property type="match status" value="1"/>
</dbReference>
<dbReference type="InterPro" id="IPR016158">
    <property type="entry name" value="Cullin_homology"/>
</dbReference>
<evidence type="ECO:0000256" key="12">
    <source>
        <dbReference type="RuleBase" id="RU003829"/>
    </source>
</evidence>
<dbReference type="FunFam" id="1.20.1310.10:FF:000026">
    <property type="entry name" value="Cullin 1"/>
    <property type="match status" value="1"/>
</dbReference>
<evidence type="ECO:0000256" key="1">
    <source>
        <dbReference type="ARBA" id="ARBA00004496"/>
    </source>
</evidence>
<comment type="similarity">
    <text evidence="3 11 12">Belongs to the cullin family.</text>
</comment>
<dbReference type="PANTHER" id="PTHR11932">
    <property type="entry name" value="CULLIN"/>
    <property type="match status" value="1"/>
</dbReference>
<evidence type="ECO:0000256" key="6">
    <source>
        <dbReference type="ARBA" id="ARBA00022618"/>
    </source>
</evidence>
<dbReference type="InterPro" id="IPR006045">
    <property type="entry name" value="Cupin_1"/>
</dbReference>
<feature type="non-terminal residue" evidence="15">
    <location>
        <position position="1"/>
    </location>
</feature>
<dbReference type="Pfam" id="PF00888">
    <property type="entry name" value="Cullin"/>
    <property type="match status" value="1"/>
</dbReference>
<comment type="pathway">
    <text evidence="2">Protein modification; protein ubiquitination.</text>
</comment>